<reference evidence="3" key="2">
    <citation type="submission" date="2019-06" db="EMBL/GenBank/DDBJ databases">
        <title>Co-occurence of chitin degradation, pigmentation and bioactivity in marine Pseudoalteromonas.</title>
        <authorList>
            <person name="Sonnenschein E.C."/>
            <person name="Bech P.K."/>
        </authorList>
    </citation>
    <scope>NUCLEOTIDE SEQUENCE [LARGE SCALE GENOMIC DNA]</scope>
    <source>
        <strain evidence="3">S2897</strain>
    </source>
</reference>
<dbReference type="SUPFAM" id="SSF56801">
    <property type="entry name" value="Acetyl-CoA synthetase-like"/>
    <property type="match status" value="1"/>
</dbReference>
<accession>A0A5S3YEL6</accession>
<dbReference type="Proteomes" id="UP000305874">
    <property type="component" value="Unassembled WGS sequence"/>
</dbReference>
<feature type="non-terminal residue" evidence="2">
    <location>
        <position position="1"/>
    </location>
</feature>
<dbReference type="EMBL" id="PNCG01000939">
    <property type="protein sequence ID" value="TMP70208.1"/>
    <property type="molecule type" value="Genomic_DNA"/>
</dbReference>
<name>A0A5S3YEL6_9GAMM</name>
<feature type="non-terminal residue" evidence="2">
    <location>
        <position position="92"/>
    </location>
</feature>
<dbReference type="Gene3D" id="3.40.50.980">
    <property type="match status" value="1"/>
</dbReference>
<dbReference type="PANTHER" id="PTHR45527">
    <property type="entry name" value="NONRIBOSOMAL PEPTIDE SYNTHETASE"/>
    <property type="match status" value="1"/>
</dbReference>
<dbReference type="InterPro" id="IPR000873">
    <property type="entry name" value="AMP-dep_synth/lig_dom"/>
</dbReference>
<dbReference type="Pfam" id="PF00501">
    <property type="entry name" value="AMP-binding"/>
    <property type="match status" value="1"/>
</dbReference>
<protein>
    <recommendedName>
        <fullName evidence="1">AMP-dependent synthetase/ligase domain-containing protein</fullName>
    </recommendedName>
</protein>
<dbReference type="GO" id="GO:0044550">
    <property type="term" value="P:secondary metabolite biosynthetic process"/>
    <property type="evidence" value="ECO:0007669"/>
    <property type="project" value="TreeGrafter"/>
</dbReference>
<reference evidence="2 3" key="1">
    <citation type="submission" date="2017-12" db="EMBL/GenBank/DDBJ databases">
        <authorList>
            <person name="Paulsen S."/>
            <person name="Gram L.K."/>
        </authorList>
    </citation>
    <scope>NUCLEOTIDE SEQUENCE [LARGE SCALE GENOMIC DNA]</scope>
    <source>
        <strain evidence="2 3">S2897</strain>
    </source>
</reference>
<dbReference type="RefSeq" id="WP_138549455.1">
    <property type="nucleotide sequence ID" value="NZ_PNCG01000939.1"/>
</dbReference>
<organism evidence="2 3">
    <name type="scientific">Pseudoalteromonas ruthenica</name>
    <dbReference type="NCBI Taxonomy" id="151081"/>
    <lineage>
        <taxon>Bacteria</taxon>
        <taxon>Pseudomonadati</taxon>
        <taxon>Pseudomonadota</taxon>
        <taxon>Gammaproteobacteria</taxon>
        <taxon>Alteromonadales</taxon>
        <taxon>Pseudoalteromonadaceae</taxon>
        <taxon>Pseudoalteromonas</taxon>
    </lineage>
</organism>
<proteinExistence type="predicted"/>
<dbReference type="PANTHER" id="PTHR45527:SF1">
    <property type="entry name" value="FATTY ACID SYNTHASE"/>
    <property type="match status" value="1"/>
</dbReference>
<dbReference type="GO" id="GO:0043041">
    <property type="term" value="P:amino acid activation for nonribosomal peptide biosynthetic process"/>
    <property type="evidence" value="ECO:0007669"/>
    <property type="project" value="TreeGrafter"/>
</dbReference>
<dbReference type="GO" id="GO:0031177">
    <property type="term" value="F:phosphopantetheine binding"/>
    <property type="evidence" value="ECO:0007669"/>
    <property type="project" value="TreeGrafter"/>
</dbReference>
<sequence length="92" mass="10280">VKVSHSNATSLVFSAVDVLDIPKRLRALQFSSYVFDASVYEIFVFLLHGHELHICTDEQRHDPTALGELIAAQHIECATLPPVMLSQLDYTV</sequence>
<feature type="domain" description="AMP-dependent synthetase/ligase" evidence="1">
    <location>
        <begin position="1"/>
        <end position="88"/>
    </location>
</feature>
<evidence type="ECO:0000313" key="3">
    <source>
        <dbReference type="Proteomes" id="UP000305874"/>
    </source>
</evidence>
<dbReference type="GO" id="GO:0005737">
    <property type="term" value="C:cytoplasm"/>
    <property type="evidence" value="ECO:0007669"/>
    <property type="project" value="TreeGrafter"/>
</dbReference>
<gene>
    <name evidence="2" type="ORF">CWC05_23245</name>
</gene>
<evidence type="ECO:0000259" key="1">
    <source>
        <dbReference type="Pfam" id="PF00501"/>
    </source>
</evidence>
<comment type="caution">
    <text evidence="2">The sequence shown here is derived from an EMBL/GenBank/DDBJ whole genome shotgun (WGS) entry which is preliminary data.</text>
</comment>
<evidence type="ECO:0000313" key="2">
    <source>
        <dbReference type="EMBL" id="TMP70208.1"/>
    </source>
</evidence>
<dbReference type="AlphaFoldDB" id="A0A5S3YEL6"/>